<dbReference type="PANTHER" id="PTHR47018:SF3">
    <property type="entry name" value="MYCBP-ASSOCIATED PROTEIN"/>
    <property type="match status" value="1"/>
</dbReference>
<evidence type="ECO:0000256" key="1">
    <source>
        <dbReference type="SAM" id="MobiDB-lite"/>
    </source>
</evidence>
<sequence length="495" mass="55577">MIDALPTGGKRNYSRMVQILVNFVLERHNLKDLTGEQIRGLQRTKHATWLQQEFVLPQSLDQKTSRSAGRPTNEFVENSYRTNLRKTENIRHQFSSKELAFSTHRSLKAPGATEAKTVLKEVLSRIYKLFFRSSSLKKPVNNFGCEFDGRVARKEKGSAKTLLIPVGVIGYSRVSSGHDTISITRGRRIYFVVDNIDFLENTPNGKGTLHGTVITVYQERLPPDQTATLDLSRVERKDRSLKTLPDSLLGELHIIMAQLPAIGSFINGTKFPDMWSETNIYKNRTIREILDGGNVRRATEPHTFTTVALYNCYFKAFFQLNLGLLKSSPAKLYTLQKVLQTNNTDCISNAHRELIFELERLGLPEEMEKFDSEMGSGKPNFKVIRQYMEMVEKSALGADEALEDENRSIKIAVDPTGITQNPKALNCFFLSSPELAGISADGTEMFNVASSKGETHHALNIVSEDEYLPDSDSDSENLEPDSGDDSDSSRDLPLA</sequence>
<dbReference type="PANTHER" id="PTHR47018">
    <property type="entry name" value="CXC DOMAIN-CONTAINING PROTEIN-RELATED"/>
    <property type="match status" value="1"/>
</dbReference>
<reference evidence="2" key="1">
    <citation type="submission" date="2019-08" db="EMBL/GenBank/DDBJ databases">
        <title>The genome of the North American firefly Photinus pyralis.</title>
        <authorList>
            <consortium name="Photinus pyralis genome working group"/>
            <person name="Fallon T.R."/>
            <person name="Sander Lower S.E."/>
            <person name="Weng J.-K."/>
        </authorList>
    </citation>
    <scope>NUCLEOTIDE SEQUENCE</scope>
    <source>
        <strain evidence="2">TRF0915ILg1</strain>
        <tissue evidence="2">Whole body</tissue>
    </source>
</reference>
<feature type="compositionally biased region" description="Acidic residues" evidence="1">
    <location>
        <begin position="463"/>
        <end position="486"/>
    </location>
</feature>
<gene>
    <name evidence="2" type="ORF">ILUMI_01222</name>
</gene>
<accession>A0A8K0DIX6</accession>
<keyword evidence="3" id="KW-1185">Reference proteome</keyword>
<organism evidence="2 3">
    <name type="scientific">Ignelater luminosus</name>
    <name type="common">Cucubano</name>
    <name type="synonym">Pyrophorus luminosus</name>
    <dbReference type="NCBI Taxonomy" id="2038154"/>
    <lineage>
        <taxon>Eukaryota</taxon>
        <taxon>Metazoa</taxon>
        <taxon>Ecdysozoa</taxon>
        <taxon>Arthropoda</taxon>
        <taxon>Hexapoda</taxon>
        <taxon>Insecta</taxon>
        <taxon>Pterygota</taxon>
        <taxon>Neoptera</taxon>
        <taxon>Endopterygota</taxon>
        <taxon>Coleoptera</taxon>
        <taxon>Polyphaga</taxon>
        <taxon>Elateriformia</taxon>
        <taxon>Elateroidea</taxon>
        <taxon>Elateridae</taxon>
        <taxon>Agrypninae</taxon>
        <taxon>Pyrophorini</taxon>
        <taxon>Ignelater</taxon>
    </lineage>
</organism>
<feature type="region of interest" description="Disordered" evidence="1">
    <location>
        <begin position="457"/>
        <end position="495"/>
    </location>
</feature>
<proteinExistence type="predicted"/>
<evidence type="ECO:0000313" key="3">
    <source>
        <dbReference type="Proteomes" id="UP000801492"/>
    </source>
</evidence>
<protein>
    <submittedName>
        <fullName evidence="2">Uncharacterized protein</fullName>
    </submittedName>
</protein>
<dbReference type="AlphaFoldDB" id="A0A8K0DIX6"/>
<dbReference type="EMBL" id="VTPC01000637">
    <property type="protein sequence ID" value="KAF2904954.1"/>
    <property type="molecule type" value="Genomic_DNA"/>
</dbReference>
<dbReference type="OrthoDB" id="6771101at2759"/>
<comment type="caution">
    <text evidence="2">The sequence shown here is derived from an EMBL/GenBank/DDBJ whole genome shotgun (WGS) entry which is preliminary data.</text>
</comment>
<name>A0A8K0DIX6_IGNLU</name>
<evidence type="ECO:0000313" key="2">
    <source>
        <dbReference type="EMBL" id="KAF2904954.1"/>
    </source>
</evidence>
<dbReference type="Proteomes" id="UP000801492">
    <property type="component" value="Unassembled WGS sequence"/>
</dbReference>